<comment type="caution">
    <text evidence="3">The sequence shown here is derived from an EMBL/GenBank/DDBJ whole genome shotgun (WGS) entry which is preliminary data.</text>
</comment>
<reference evidence="4" key="1">
    <citation type="journal article" date="2019" name="Int. J. Syst. Evol. Microbiol.">
        <title>The Global Catalogue of Microorganisms (GCM) 10K type strain sequencing project: providing services to taxonomists for standard genome sequencing and annotation.</title>
        <authorList>
            <consortium name="The Broad Institute Genomics Platform"/>
            <consortium name="The Broad Institute Genome Sequencing Center for Infectious Disease"/>
            <person name="Wu L."/>
            <person name="Ma J."/>
        </authorList>
    </citation>
    <scope>NUCLEOTIDE SEQUENCE [LARGE SCALE GENOMIC DNA]</scope>
    <source>
        <strain evidence="4">FCH27</strain>
    </source>
</reference>
<keyword evidence="4" id="KW-1185">Reference proteome</keyword>
<feature type="domain" description="UspA" evidence="2">
    <location>
        <begin position="11"/>
        <end position="142"/>
    </location>
</feature>
<comment type="similarity">
    <text evidence="1">Belongs to the universal stress protein A family.</text>
</comment>
<evidence type="ECO:0000259" key="2">
    <source>
        <dbReference type="Pfam" id="PF00582"/>
    </source>
</evidence>
<dbReference type="PRINTS" id="PR01438">
    <property type="entry name" value="UNVRSLSTRESS"/>
</dbReference>
<evidence type="ECO:0000256" key="1">
    <source>
        <dbReference type="ARBA" id="ARBA00008791"/>
    </source>
</evidence>
<dbReference type="Proteomes" id="UP001596524">
    <property type="component" value="Unassembled WGS sequence"/>
</dbReference>
<dbReference type="Gene3D" id="3.40.50.620">
    <property type="entry name" value="HUPs"/>
    <property type="match status" value="2"/>
</dbReference>
<gene>
    <name evidence="3" type="ORF">ACFQO6_23640</name>
</gene>
<accession>A0ABW2NBL0</accession>
<proteinExistence type="inferred from homology"/>
<evidence type="ECO:0000313" key="3">
    <source>
        <dbReference type="EMBL" id="MFC7363285.1"/>
    </source>
</evidence>
<dbReference type="RefSeq" id="WP_255889367.1">
    <property type="nucleotide sequence ID" value="NZ_JAFMZM010000002.1"/>
</dbReference>
<dbReference type="SUPFAM" id="SSF52402">
    <property type="entry name" value="Adenine nucleotide alpha hydrolases-like"/>
    <property type="match status" value="2"/>
</dbReference>
<name>A0ABW2NBL0_9ACTN</name>
<evidence type="ECO:0000313" key="4">
    <source>
        <dbReference type="Proteomes" id="UP001596524"/>
    </source>
</evidence>
<organism evidence="3 4">
    <name type="scientific">Nocardioides astragali</name>
    <dbReference type="NCBI Taxonomy" id="1776736"/>
    <lineage>
        <taxon>Bacteria</taxon>
        <taxon>Bacillati</taxon>
        <taxon>Actinomycetota</taxon>
        <taxon>Actinomycetes</taxon>
        <taxon>Propionibacteriales</taxon>
        <taxon>Nocardioidaceae</taxon>
        <taxon>Nocardioides</taxon>
    </lineage>
</organism>
<dbReference type="PANTHER" id="PTHR46553:SF3">
    <property type="entry name" value="ADENINE NUCLEOTIDE ALPHA HYDROLASES-LIKE SUPERFAMILY PROTEIN"/>
    <property type="match status" value="1"/>
</dbReference>
<dbReference type="InterPro" id="IPR006015">
    <property type="entry name" value="Universal_stress_UspA"/>
</dbReference>
<dbReference type="PANTHER" id="PTHR46553">
    <property type="entry name" value="ADENINE NUCLEOTIDE ALPHA HYDROLASES-LIKE SUPERFAMILY PROTEIN"/>
    <property type="match status" value="1"/>
</dbReference>
<protein>
    <submittedName>
        <fullName evidence="3">Universal stress protein</fullName>
    </submittedName>
</protein>
<feature type="domain" description="UspA" evidence="2">
    <location>
        <begin position="155"/>
        <end position="285"/>
    </location>
</feature>
<dbReference type="InterPro" id="IPR014729">
    <property type="entry name" value="Rossmann-like_a/b/a_fold"/>
</dbReference>
<dbReference type="EMBL" id="JBHTCH010000030">
    <property type="protein sequence ID" value="MFC7363285.1"/>
    <property type="molecule type" value="Genomic_DNA"/>
</dbReference>
<dbReference type="CDD" id="cd00293">
    <property type="entry name" value="USP-like"/>
    <property type="match status" value="1"/>
</dbReference>
<sequence length="288" mass="30262">MGVREQAAGAVVVAVDGSAASVAALHWAADQAVLTRRPLTIIHAAPDRNIATGIASETLATAVPADGFHVVAQACAVVEERHHLPQIRSGVVRGDPRTVLLDVSEHAYLLVVGSRGRGPVKSLLLGSVGVALAQHARCPVVVRRPHEADAGGRGILVGTDGVRHSEPAVDWAYRQAALREMPLTLVRTFADGPSVGSISADEPGHEVLWAQLNAVAQQFGRRHPSVEVSLRLERGLPGEALAHAAAHMDTVVVGTHVRRSVLRVLDPDVTTRLVETAPCCVAVVPPPL</sequence>
<dbReference type="Pfam" id="PF00582">
    <property type="entry name" value="Usp"/>
    <property type="match status" value="2"/>
</dbReference>
<dbReference type="InterPro" id="IPR006016">
    <property type="entry name" value="UspA"/>
</dbReference>